<evidence type="ECO:0000313" key="2">
    <source>
        <dbReference type="EMBL" id="MZI95533.1"/>
    </source>
</evidence>
<evidence type="ECO:0000313" key="3">
    <source>
        <dbReference type="Proteomes" id="UP000462621"/>
    </source>
</evidence>
<organism evidence="2 3">
    <name type="scientific">Vibrio eleionomae</name>
    <dbReference type="NCBI Taxonomy" id="2653505"/>
    <lineage>
        <taxon>Bacteria</taxon>
        <taxon>Pseudomonadati</taxon>
        <taxon>Pseudomonadota</taxon>
        <taxon>Gammaproteobacteria</taxon>
        <taxon>Vibrionales</taxon>
        <taxon>Vibrionaceae</taxon>
        <taxon>Vibrio</taxon>
    </lineage>
</organism>
<feature type="domain" description="Ice-binding protein C-terminal" evidence="1">
    <location>
        <begin position="297"/>
        <end position="319"/>
    </location>
</feature>
<sequence>MASLMLRIRAVTKTSSWTKVNNMKALHNMGKLIMLCLVVLVSSQAYAGSFSLSSLNWAIDSDGDGVIDDGSLTDIDTLNFFGYSIVHLTDADSNGTLSDGDTFTDYTYLTATDTSVDGIYTVNTLTGYLNNTVSSTTSSGDTYTYSTAYFDGSTMNWYNSDGEVILSLTVVDGSSLLSLDADGNLTVGQISLTLSISDVAEGYFYVEVDGEWVDLADLISSVDYEAYYFDVITTVGFPSSVYDSYAEAIENYSGEDIDDYLNGNSGTTTLKLSQAIADGGYAYGVSNTGTVDLASRVPEPGMLSLMGLAFIGLAGFQRRRNKKQMEL</sequence>
<evidence type="ECO:0000259" key="1">
    <source>
        <dbReference type="Pfam" id="PF07589"/>
    </source>
</evidence>
<name>A0A7X4LP41_9VIBR</name>
<accession>A0A7X4LP41</accession>
<dbReference type="Proteomes" id="UP000462621">
    <property type="component" value="Unassembled WGS sequence"/>
</dbReference>
<reference evidence="2 3" key="1">
    <citation type="submission" date="2019-10" db="EMBL/GenBank/DDBJ databases">
        <title>Vibrio sp. nov. isolated from a shrimp pond.</title>
        <authorList>
            <person name="Gomez-Gil B."/>
            <person name="Enciso-Ibarra J."/>
            <person name="Enciso-Ibarra K."/>
            <person name="Bolan-Mejia C."/>
        </authorList>
    </citation>
    <scope>NUCLEOTIDE SEQUENCE [LARGE SCALE GENOMIC DNA]</scope>
    <source>
        <strain evidence="2 3">CAIM 722</strain>
    </source>
</reference>
<dbReference type="NCBIfam" id="TIGR02595">
    <property type="entry name" value="PEP_CTERM"/>
    <property type="match status" value="1"/>
</dbReference>
<dbReference type="Pfam" id="PF07589">
    <property type="entry name" value="PEP-CTERM"/>
    <property type="match status" value="1"/>
</dbReference>
<gene>
    <name evidence="2" type="ORF">F9817_20345</name>
</gene>
<dbReference type="InterPro" id="IPR013424">
    <property type="entry name" value="Ice-binding_C"/>
</dbReference>
<dbReference type="EMBL" id="WEKT01000059">
    <property type="protein sequence ID" value="MZI95533.1"/>
    <property type="molecule type" value="Genomic_DNA"/>
</dbReference>
<dbReference type="AlphaFoldDB" id="A0A7X4LP41"/>
<keyword evidence="3" id="KW-1185">Reference proteome</keyword>
<comment type="caution">
    <text evidence="2">The sequence shown here is derived from an EMBL/GenBank/DDBJ whole genome shotgun (WGS) entry which is preliminary data.</text>
</comment>
<protein>
    <submittedName>
        <fullName evidence="2">PEP-CTERM sorting domain-containing protein</fullName>
    </submittedName>
</protein>
<proteinExistence type="predicted"/>